<feature type="region of interest" description="Disordered" evidence="1">
    <location>
        <begin position="1"/>
        <end position="26"/>
    </location>
</feature>
<dbReference type="AlphaFoldDB" id="A0A183MT50"/>
<gene>
    <name evidence="2" type="ORF">SMRZ_LOCUS19225</name>
</gene>
<accession>A0A183MT50</accession>
<name>A0A183MT50_9TREM</name>
<feature type="compositionally biased region" description="Basic and acidic residues" evidence="1">
    <location>
        <begin position="10"/>
        <end position="20"/>
    </location>
</feature>
<evidence type="ECO:0000256" key="1">
    <source>
        <dbReference type="SAM" id="MobiDB-lite"/>
    </source>
</evidence>
<proteinExistence type="predicted"/>
<sequence length="86" mass="9688">MSYSLPTYIERPDNVGDREGQSNSNENEEIQFAVPGISEIHWTKTGQQRLNTGEMLLYSGHEDENALHNQRVALMLSKVTRNALVG</sequence>
<keyword evidence="3" id="KW-1185">Reference proteome</keyword>
<protein>
    <submittedName>
        <fullName evidence="2">Uncharacterized protein</fullName>
    </submittedName>
</protein>
<evidence type="ECO:0000313" key="3">
    <source>
        <dbReference type="Proteomes" id="UP000277204"/>
    </source>
</evidence>
<reference evidence="2 3" key="1">
    <citation type="submission" date="2018-11" db="EMBL/GenBank/DDBJ databases">
        <authorList>
            <consortium name="Pathogen Informatics"/>
        </authorList>
    </citation>
    <scope>NUCLEOTIDE SEQUENCE [LARGE SCALE GENOMIC DNA]</scope>
    <source>
        <strain evidence="2 3">Zambia</strain>
    </source>
</reference>
<evidence type="ECO:0000313" key="2">
    <source>
        <dbReference type="EMBL" id="VDP30830.1"/>
    </source>
</evidence>
<organism evidence="2 3">
    <name type="scientific">Schistosoma margrebowiei</name>
    <dbReference type="NCBI Taxonomy" id="48269"/>
    <lineage>
        <taxon>Eukaryota</taxon>
        <taxon>Metazoa</taxon>
        <taxon>Spiralia</taxon>
        <taxon>Lophotrochozoa</taxon>
        <taxon>Platyhelminthes</taxon>
        <taxon>Trematoda</taxon>
        <taxon>Digenea</taxon>
        <taxon>Strigeidida</taxon>
        <taxon>Schistosomatoidea</taxon>
        <taxon>Schistosomatidae</taxon>
        <taxon>Schistosoma</taxon>
    </lineage>
</organism>
<dbReference type="Proteomes" id="UP000277204">
    <property type="component" value="Unassembled WGS sequence"/>
</dbReference>
<dbReference type="EMBL" id="UZAI01017895">
    <property type="protein sequence ID" value="VDP30830.1"/>
    <property type="molecule type" value="Genomic_DNA"/>
</dbReference>